<accession>A0AAW0G524</accession>
<keyword evidence="2" id="KW-1185">Reference proteome</keyword>
<sequence length="82" mass="8978">MLPRHARRILLSSSTPAHIRTALTSSRSSVKSLKYRPQVASVIQSSVVSFVFKKREWASKVAIPDIRGSVKGRTEEESGVAG</sequence>
<organism evidence="1 2">
    <name type="scientific">Cerrena zonata</name>
    <dbReference type="NCBI Taxonomy" id="2478898"/>
    <lineage>
        <taxon>Eukaryota</taxon>
        <taxon>Fungi</taxon>
        <taxon>Dikarya</taxon>
        <taxon>Basidiomycota</taxon>
        <taxon>Agaricomycotina</taxon>
        <taxon>Agaricomycetes</taxon>
        <taxon>Polyporales</taxon>
        <taxon>Cerrenaceae</taxon>
        <taxon>Cerrena</taxon>
    </lineage>
</organism>
<protein>
    <submittedName>
        <fullName evidence="1">Uncharacterized protein</fullName>
    </submittedName>
</protein>
<proteinExistence type="predicted"/>
<name>A0AAW0G524_9APHY</name>
<dbReference type="AlphaFoldDB" id="A0AAW0G524"/>
<dbReference type="EMBL" id="JASBNA010000017">
    <property type="protein sequence ID" value="KAK7686449.1"/>
    <property type="molecule type" value="Genomic_DNA"/>
</dbReference>
<evidence type="ECO:0000313" key="1">
    <source>
        <dbReference type="EMBL" id="KAK7686449.1"/>
    </source>
</evidence>
<evidence type="ECO:0000313" key="2">
    <source>
        <dbReference type="Proteomes" id="UP001385951"/>
    </source>
</evidence>
<reference evidence="1 2" key="1">
    <citation type="submission" date="2022-09" db="EMBL/GenBank/DDBJ databases">
        <authorList>
            <person name="Palmer J.M."/>
        </authorList>
    </citation>
    <scope>NUCLEOTIDE SEQUENCE [LARGE SCALE GENOMIC DNA]</scope>
    <source>
        <strain evidence="1 2">DSM 7382</strain>
    </source>
</reference>
<dbReference type="Proteomes" id="UP001385951">
    <property type="component" value="Unassembled WGS sequence"/>
</dbReference>
<gene>
    <name evidence="1" type="ORF">QCA50_010673</name>
</gene>
<comment type="caution">
    <text evidence="1">The sequence shown here is derived from an EMBL/GenBank/DDBJ whole genome shotgun (WGS) entry which is preliminary data.</text>
</comment>